<feature type="domain" description="FecR protein" evidence="2">
    <location>
        <begin position="120"/>
        <end position="205"/>
    </location>
</feature>
<dbReference type="InterPro" id="IPR032508">
    <property type="entry name" value="FecR_C"/>
</dbReference>
<keyword evidence="1" id="KW-0472">Membrane</keyword>
<sequence>MTPFDFRQLLRRYRSGQATAEETRRVEAWYESMGTKSKQPVDSVEDKAVQQRMWAYIQTETDSQTVVRSLPVYRQSWFRVAASVLLLLGLFGYGLWQWSDGRKEPVELLSVQMNNTQKPMRIRLDDGSSVTLEPGSFLRYPSHFSATKREVFLTGEAFFSVTRQPQRPFLVITDRVVTRVLGTSFRVKAFGGKANVSVTVRTGKVSVFSRPTTSTSAKELDNAVVLVPNQRAVFYPADARLVKTLAENPVLLTPDNQQPDFNFVDTPLPVVFDRLEKAYGVDFVYDADALARCTLTARLSNESLYEKLALISEVTHARHEVIDGQVVIDSRGCTPAHKPTTP</sequence>
<gene>
    <name evidence="4" type="ORF">M0L20_26500</name>
</gene>
<evidence type="ECO:0000259" key="2">
    <source>
        <dbReference type="Pfam" id="PF04773"/>
    </source>
</evidence>
<dbReference type="Pfam" id="PF16344">
    <property type="entry name" value="FecR_C"/>
    <property type="match status" value="1"/>
</dbReference>
<accession>A0ABT0HTG7</accession>
<evidence type="ECO:0000259" key="3">
    <source>
        <dbReference type="Pfam" id="PF16344"/>
    </source>
</evidence>
<dbReference type="Proteomes" id="UP001202180">
    <property type="component" value="Unassembled WGS sequence"/>
</dbReference>
<dbReference type="EMBL" id="JALPRF010000008">
    <property type="protein sequence ID" value="MCK8495444.1"/>
    <property type="molecule type" value="Genomic_DNA"/>
</dbReference>
<keyword evidence="1" id="KW-0812">Transmembrane</keyword>
<dbReference type="Gene3D" id="2.60.120.1440">
    <property type="match status" value="1"/>
</dbReference>
<protein>
    <submittedName>
        <fullName evidence="4">FecR family protein</fullName>
    </submittedName>
</protein>
<evidence type="ECO:0000256" key="1">
    <source>
        <dbReference type="SAM" id="Phobius"/>
    </source>
</evidence>
<keyword evidence="5" id="KW-1185">Reference proteome</keyword>
<evidence type="ECO:0000313" key="4">
    <source>
        <dbReference type="EMBL" id="MCK8495444.1"/>
    </source>
</evidence>
<evidence type="ECO:0000313" key="5">
    <source>
        <dbReference type="Proteomes" id="UP001202180"/>
    </source>
</evidence>
<dbReference type="Gene3D" id="3.55.50.30">
    <property type="match status" value="1"/>
</dbReference>
<keyword evidence="1" id="KW-1133">Transmembrane helix</keyword>
<dbReference type="InterPro" id="IPR012373">
    <property type="entry name" value="Ferrdict_sens_TM"/>
</dbReference>
<name>A0ABT0HTG7_9BACT</name>
<dbReference type="PANTHER" id="PTHR30273:SF2">
    <property type="entry name" value="PROTEIN FECR"/>
    <property type="match status" value="1"/>
</dbReference>
<dbReference type="PANTHER" id="PTHR30273">
    <property type="entry name" value="PERIPLASMIC SIGNAL SENSOR AND SIGMA FACTOR ACTIVATOR FECR-RELATED"/>
    <property type="match status" value="1"/>
</dbReference>
<dbReference type="PIRSF" id="PIRSF018266">
    <property type="entry name" value="FecR"/>
    <property type="match status" value="1"/>
</dbReference>
<feature type="domain" description="Protein FecR C-terminal" evidence="3">
    <location>
        <begin position="261"/>
        <end position="327"/>
    </location>
</feature>
<feature type="transmembrane region" description="Helical" evidence="1">
    <location>
        <begin position="77"/>
        <end position="96"/>
    </location>
</feature>
<organism evidence="4 5">
    <name type="scientific">Spirosoma liriopis</name>
    <dbReference type="NCBI Taxonomy" id="2937440"/>
    <lineage>
        <taxon>Bacteria</taxon>
        <taxon>Pseudomonadati</taxon>
        <taxon>Bacteroidota</taxon>
        <taxon>Cytophagia</taxon>
        <taxon>Cytophagales</taxon>
        <taxon>Cytophagaceae</taxon>
        <taxon>Spirosoma</taxon>
    </lineage>
</organism>
<dbReference type="Pfam" id="PF04773">
    <property type="entry name" value="FecR"/>
    <property type="match status" value="1"/>
</dbReference>
<dbReference type="InterPro" id="IPR006860">
    <property type="entry name" value="FecR"/>
</dbReference>
<reference evidence="4 5" key="1">
    <citation type="submission" date="2022-04" db="EMBL/GenBank/DDBJ databases">
        <title>Spirosoma sp. strain RP8 genome sequencing and assembly.</title>
        <authorList>
            <person name="Jung Y."/>
        </authorList>
    </citation>
    <scope>NUCLEOTIDE SEQUENCE [LARGE SCALE GENOMIC DNA]</scope>
    <source>
        <strain evidence="4 5">RP8</strain>
    </source>
</reference>
<comment type="caution">
    <text evidence="4">The sequence shown here is derived from an EMBL/GenBank/DDBJ whole genome shotgun (WGS) entry which is preliminary data.</text>
</comment>
<dbReference type="RefSeq" id="WP_248480228.1">
    <property type="nucleotide sequence ID" value="NZ_JALPRF010000008.1"/>
</dbReference>
<proteinExistence type="predicted"/>